<proteinExistence type="predicted"/>
<organism evidence="2 3">
    <name type="scientific">Hypsizygus marmoreus</name>
    <name type="common">White beech mushroom</name>
    <name type="synonym">Agaricus marmoreus</name>
    <dbReference type="NCBI Taxonomy" id="39966"/>
    <lineage>
        <taxon>Eukaryota</taxon>
        <taxon>Fungi</taxon>
        <taxon>Dikarya</taxon>
        <taxon>Basidiomycota</taxon>
        <taxon>Agaricomycotina</taxon>
        <taxon>Agaricomycetes</taxon>
        <taxon>Agaricomycetidae</taxon>
        <taxon>Agaricales</taxon>
        <taxon>Tricholomatineae</taxon>
        <taxon>Lyophyllaceae</taxon>
        <taxon>Hypsizygus</taxon>
    </lineage>
</organism>
<accession>A0A369JC50</accession>
<protein>
    <submittedName>
        <fullName evidence="2">Uncharacterized protein</fullName>
    </submittedName>
</protein>
<dbReference type="OrthoDB" id="3143319at2759"/>
<sequence length="411" mass="45464">MDSSSWDLTPDDALDFVVHHFSLLGSTQAPTILDDAQSVIRAATARDEWINVGFTSSLRLTRQFSDTKCFQYRSLAIHLAGEESRRFYKEWGTPVTEDEIFRLDDLDDFASTDLAYLLDITLPAHPYPAHPANEKANTELILDLNPLHTIIPQPHIHASPYIPTPTPTQPKPKPTKMTPYAKIPPTPIPPHVFPLPPASSSPYARNAWLVPIRGAFPWEGCTAAVVLDPSSSVIPIPVPVNKHAVIAWTHGSLNKFWAFLLGVRDAHTLGPVGVSFHAAAPSQFRSQSQLSSVRYTPGAGGQLHTKSESESEFDQSAAPTTRTVVTRAALANVDYVKVYHEAAYTMYLRNVLHLWGYVVGSEDVGEGRVEEEGEEKEKEEVGKKEKEKKIRLLKGARLVLVDERARGVLVS</sequence>
<feature type="region of interest" description="Disordered" evidence="1">
    <location>
        <begin position="291"/>
        <end position="318"/>
    </location>
</feature>
<feature type="region of interest" description="Disordered" evidence="1">
    <location>
        <begin position="366"/>
        <end position="385"/>
    </location>
</feature>
<dbReference type="AlphaFoldDB" id="A0A369JC50"/>
<name>A0A369JC50_HYPMA</name>
<evidence type="ECO:0000256" key="1">
    <source>
        <dbReference type="SAM" id="MobiDB-lite"/>
    </source>
</evidence>
<dbReference type="Proteomes" id="UP000076154">
    <property type="component" value="Unassembled WGS sequence"/>
</dbReference>
<reference evidence="2" key="1">
    <citation type="submission" date="2018-04" db="EMBL/GenBank/DDBJ databases">
        <title>Whole genome sequencing of Hypsizygus marmoreus.</title>
        <authorList>
            <person name="Choi I.-G."/>
            <person name="Min B."/>
            <person name="Kim J.-G."/>
            <person name="Kim S."/>
            <person name="Oh Y.-L."/>
            <person name="Kong W.-S."/>
            <person name="Park H."/>
            <person name="Jeong J."/>
            <person name="Song E.-S."/>
        </authorList>
    </citation>
    <scope>NUCLEOTIDE SEQUENCE [LARGE SCALE GENOMIC DNA]</scope>
    <source>
        <strain evidence="2">51987-8</strain>
    </source>
</reference>
<dbReference type="STRING" id="39966.A0A369JC50"/>
<dbReference type="InParanoid" id="A0A369JC50"/>
<keyword evidence="3" id="KW-1185">Reference proteome</keyword>
<gene>
    <name evidence="2" type="ORF">Hypma_013212</name>
</gene>
<evidence type="ECO:0000313" key="2">
    <source>
        <dbReference type="EMBL" id="RDB19699.1"/>
    </source>
</evidence>
<evidence type="ECO:0000313" key="3">
    <source>
        <dbReference type="Proteomes" id="UP000076154"/>
    </source>
</evidence>
<dbReference type="EMBL" id="LUEZ02000076">
    <property type="protein sequence ID" value="RDB19699.1"/>
    <property type="molecule type" value="Genomic_DNA"/>
</dbReference>
<comment type="caution">
    <text evidence="2">The sequence shown here is derived from an EMBL/GenBank/DDBJ whole genome shotgun (WGS) entry which is preliminary data.</text>
</comment>